<proteinExistence type="predicted"/>
<accession>A0ABQ3RQL1</accession>
<dbReference type="Proteomes" id="UP000646738">
    <property type="component" value="Unassembled WGS sequence"/>
</dbReference>
<name>A0ABQ3RQL1_STRRR</name>
<organism evidence="1 2">
    <name type="scientific">Streptomyces rubradiris</name>
    <name type="common">Streptomyces achromogenes subsp. rubradiris</name>
    <dbReference type="NCBI Taxonomy" id="285531"/>
    <lineage>
        <taxon>Bacteria</taxon>
        <taxon>Bacillati</taxon>
        <taxon>Actinomycetota</taxon>
        <taxon>Actinomycetes</taxon>
        <taxon>Kitasatosporales</taxon>
        <taxon>Streptomycetaceae</taxon>
        <taxon>Streptomyces</taxon>
    </lineage>
</organism>
<reference evidence="2" key="1">
    <citation type="submission" date="2023-07" db="EMBL/GenBank/DDBJ databases">
        <title>Whole genome shotgun sequence of Streptomyces achromogenes subsp. rubradiris NBRC 14000.</title>
        <authorList>
            <person name="Komaki H."/>
            <person name="Tamura T."/>
        </authorList>
    </citation>
    <scope>NUCLEOTIDE SEQUENCE [LARGE SCALE GENOMIC DNA]</scope>
    <source>
        <strain evidence="2">NBRC 14000</strain>
    </source>
</reference>
<gene>
    <name evidence="1" type="ORF">Srubr_80070</name>
</gene>
<keyword evidence="2" id="KW-1185">Reference proteome</keyword>
<evidence type="ECO:0000313" key="2">
    <source>
        <dbReference type="Proteomes" id="UP000646738"/>
    </source>
</evidence>
<protein>
    <submittedName>
        <fullName evidence="1">Uncharacterized protein</fullName>
    </submittedName>
</protein>
<comment type="caution">
    <text evidence="1">The sequence shown here is derived from an EMBL/GenBank/DDBJ whole genome shotgun (WGS) entry which is preliminary data.</text>
</comment>
<dbReference type="EMBL" id="BNEA01000016">
    <property type="protein sequence ID" value="GHI58161.1"/>
    <property type="molecule type" value="Genomic_DNA"/>
</dbReference>
<evidence type="ECO:0000313" key="1">
    <source>
        <dbReference type="EMBL" id="GHI58161.1"/>
    </source>
</evidence>
<sequence length="60" mass="6363">MKDRGRAVAAYGRTTPTVRRLFGRVGRQRRGGHAGTWHVGAGFAATAHSGEGGWAALARM</sequence>